<keyword evidence="14" id="KW-1185">Reference proteome</keyword>
<dbReference type="EMBL" id="JANBUW010000514">
    <property type="protein sequence ID" value="KAJ2846539.1"/>
    <property type="molecule type" value="Genomic_DNA"/>
</dbReference>
<dbReference type="EC" id="6.1.1.7" evidence="3"/>
<evidence type="ECO:0000256" key="4">
    <source>
        <dbReference type="ARBA" id="ARBA00017959"/>
    </source>
</evidence>
<evidence type="ECO:0000256" key="8">
    <source>
        <dbReference type="ARBA" id="ARBA00022840"/>
    </source>
</evidence>
<keyword evidence="8" id="KW-0067">ATP-binding</keyword>
<dbReference type="GO" id="GO:0006419">
    <property type="term" value="P:alanyl-tRNA aminoacylation"/>
    <property type="evidence" value="ECO:0007669"/>
    <property type="project" value="InterPro"/>
</dbReference>
<evidence type="ECO:0000256" key="9">
    <source>
        <dbReference type="ARBA" id="ARBA00022884"/>
    </source>
</evidence>
<dbReference type="GO" id="GO:0000049">
    <property type="term" value="F:tRNA binding"/>
    <property type="evidence" value="ECO:0007669"/>
    <property type="project" value="UniProtKB-KW"/>
</dbReference>
<dbReference type="PROSITE" id="PS50860">
    <property type="entry name" value="AA_TRNA_LIGASE_II_ALA"/>
    <property type="match status" value="1"/>
</dbReference>
<keyword evidence="6" id="KW-0436">Ligase</keyword>
<dbReference type="InterPro" id="IPR050058">
    <property type="entry name" value="Ala-tRNA_ligase"/>
</dbReference>
<feature type="domain" description="Alanyl-transfer RNA synthetases family profile" evidence="12">
    <location>
        <begin position="1"/>
        <end position="253"/>
    </location>
</feature>
<feature type="non-terminal residue" evidence="13">
    <location>
        <position position="257"/>
    </location>
</feature>
<protein>
    <recommendedName>
        <fullName evidence="4">Alanine--tRNA ligase</fullName>
        <ecNumber evidence="3">6.1.1.7</ecNumber>
    </recommendedName>
</protein>
<evidence type="ECO:0000256" key="6">
    <source>
        <dbReference type="ARBA" id="ARBA00022598"/>
    </source>
</evidence>
<dbReference type="InterPro" id="IPR045864">
    <property type="entry name" value="aa-tRNA-synth_II/BPL/LPL"/>
</dbReference>
<evidence type="ECO:0000256" key="7">
    <source>
        <dbReference type="ARBA" id="ARBA00022741"/>
    </source>
</evidence>
<dbReference type="Gene3D" id="3.30.930.10">
    <property type="entry name" value="Bira Bifunctional Protein, Domain 2"/>
    <property type="match status" value="1"/>
</dbReference>
<evidence type="ECO:0000256" key="10">
    <source>
        <dbReference type="ARBA" id="ARBA00022917"/>
    </source>
</evidence>
<dbReference type="CDD" id="cd00673">
    <property type="entry name" value="AlaRS_core"/>
    <property type="match status" value="1"/>
</dbReference>
<comment type="caution">
    <text evidence="13">The sequence shown here is derived from an EMBL/GenBank/DDBJ whole genome shotgun (WGS) entry which is preliminary data.</text>
</comment>
<dbReference type="FunFam" id="3.30.930.10:FF:000004">
    <property type="entry name" value="Alanine--tRNA ligase"/>
    <property type="match status" value="1"/>
</dbReference>
<dbReference type="OrthoDB" id="2423964at2759"/>
<dbReference type="GO" id="GO:0005829">
    <property type="term" value="C:cytosol"/>
    <property type="evidence" value="ECO:0007669"/>
    <property type="project" value="TreeGrafter"/>
</dbReference>
<dbReference type="SUPFAM" id="SSF55681">
    <property type="entry name" value="Class II aaRS and biotin synthetases"/>
    <property type="match status" value="1"/>
</dbReference>
<dbReference type="InterPro" id="IPR002318">
    <property type="entry name" value="Ala-tRNA-lgiase_IIc"/>
</dbReference>
<keyword evidence="5" id="KW-0820">tRNA-binding</keyword>
<dbReference type="Proteomes" id="UP001139887">
    <property type="component" value="Unassembled WGS sequence"/>
</dbReference>
<accession>A0A9W8I3U3</accession>
<gene>
    <name evidence="13" type="ORF">IWW36_004309</name>
</gene>
<evidence type="ECO:0000256" key="5">
    <source>
        <dbReference type="ARBA" id="ARBA00022555"/>
    </source>
</evidence>
<dbReference type="GO" id="GO:0004813">
    <property type="term" value="F:alanine-tRNA ligase activity"/>
    <property type="evidence" value="ECO:0007669"/>
    <property type="project" value="UniProtKB-EC"/>
</dbReference>
<dbReference type="Pfam" id="PF01411">
    <property type="entry name" value="tRNA-synt_2c"/>
    <property type="match status" value="1"/>
</dbReference>
<evidence type="ECO:0000256" key="2">
    <source>
        <dbReference type="ARBA" id="ARBA00008226"/>
    </source>
</evidence>
<evidence type="ECO:0000313" key="14">
    <source>
        <dbReference type="Proteomes" id="UP001139887"/>
    </source>
</evidence>
<keyword evidence="7" id="KW-0547">Nucleotide-binding</keyword>
<evidence type="ECO:0000256" key="3">
    <source>
        <dbReference type="ARBA" id="ARBA00013168"/>
    </source>
</evidence>
<organism evidence="13 14">
    <name type="scientific">Coemansia brasiliensis</name>
    <dbReference type="NCBI Taxonomy" id="2650707"/>
    <lineage>
        <taxon>Eukaryota</taxon>
        <taxon>Fungi</taxon>
        <taxon>Fungi incertae sedis</taxon>
        <taxon>Zoopagomycota</taxon>
        <taxon>Kickxellomycotina</taxon>
        <taxon>Kickxellomycetes</taxon>
        <taxon>Kickxellales</taxon>
        <taxon>Kickxellaceae</taxon>
        <taxon>Coemansia</taxon>
    </lineage>
</organism>
<dbReference type="GO" id="GO:0002161">
    <property type="term" value="F:aminoacyl-tRNA deacylase activity"/>
    <property type="evidence" value="ECO:0007669"/>
    <property type="project" value="TreeGrafter"/>
</dbReference>
<dbReference type="InterPro" id="IPR018165">
    <property type="entry name" value="Ala-tRNA-synth_IIc_core"/>
</dbReference>
<keyword evidence="9" id="KW-0694">RNA-binding</keyword>
<dbReference type="PANTHER" id="PTHR11777:SF9">
    <property type="entry name" value="ALANINE--TRNA LIGASE, CYTOPLASMIC"/>
    <property type="match status" value="1"/>
</dbReference>
<reference evidence="13" key="1">
    <citation type="submission" date="2022-07" db="EMBL/GenBank/DDBJ databases">
        <title>Phylogenomic reconstructions and comparative analyses of Kickxellomycotina fungi.</title>
        <authorList>
            <person name="Reynolds N.K."/>
            <person name="Stajich J.E."/>
            <person name="Barry K."/>
            <person name="Grigoriev I.V."/>
            <person name="Crous P."/>
            <person name="Smith M.E."/>
        </authorList>
    </citation>
    <scope>NUCLEOTIDE SEQUENCE</scope>
    <source>
        <strain evidence="13">NRRL 1566</strain>
    </source>
</reference>
<keyword evidence="11" id="KW-0030">Aminoacyl-tRNA synthetase</keyword>
<evidence type="ECO:0000256" key="1">
    <source>
        <dbReference type="ARBA" id="ARBA00001947"/>
    </source>
</evidence>
<sequence length="257" mass="29913">MTAREIRQRYTEYFARNGHMHLPSATIVPKNDPTLLFTNAGMVPFKQYFLNPSSAPHPMVTTVQKCVRAGGKHNDLDQVGFTPRHHTFFEMLGNFSFGAYSKREVIQMAWTFVRRELQMPEDMLRVTVLENDNETYEIWKNEIKLDPQRIVRCGPRDNFWSMGNEGPCGPCTEIFWDTRDSRYSIDNDERWLEFWNIVFMQYHRSADGQMSPLATPCIDTGMGLERVAAIMQGKTNNFDTDEFQKIISGIEQLQIKH</sequence>
<dbReference type="GO" id="GO:0005524">
    <property type="term" value="F:ATP binding"/>
    <property type="evidence" value="ECO:0007669"/>
    <property type="project" value="UniProtKB-KW"/>
</dbReference>
<dbReference type="PANTHER" id="PTHR11777">
    <property type="entry name" value="ALANYL-TRNA SYNTHETASE"/>
    <property type="match status" value="1"/>
</dbReference>
<name>A0A9W8I3U3_9FUNG</name>
<dbReference type="InterPro" id="IPR018164">
    <property type="entry name" value="Ala-tRNA-synth_IIc_N"/>
</dbReference>
<comment type="similarity">
    <text evidence="2">Belongs to the class-II aminoacyl-tRNA synthetase family.</text>
</comment>
<evidence type="ECO:0000313" key="13">
    <source>
        <dbReference type="EMBL" id="KAJ2846539.1"/>
    </source>
</evidence>
<dbReference type="PRINTS" id="PR00980">
    <property type="entry name" value="TRNASYNTHALA"/>
</dbReference>
<dbReference type="AlphaFoldDB" id="A0A9W8I3U3"/>
<comment type="cofactor">
    <cofactor evidence="1">
        <name>Zn(2+)</name>
        <dbReference type="ChEBI" id="CHEBI:29105"/>
    </cofactor>
</comment>
<proteinExistence type="inferred from homology"/>
<keyword evidence="10" id="KW-0648">Protein biosynthesis</keyword>
<evidence type="ECO:0000259" key="12">
    <source>
        <dbReference type="PROSITE" id="PS50860"/>
    </source>
</evidence>
<evidence type="ECO:0000256" key="11">
    <source>
        <dbReference type="ARBA" id="ARBA00023146"/>
    </source>
</evidence>